<evidence type="ECO:0000259" key="2">
    <source>
        <dbReference type="PROSITE" id="PS51194"/>
    </source>
</evidence>
<dbReference type="SUPFAM" id="SSF52540">
    <property type="entry name" value="P-loop containing nucleoside triphosphate hydrolases"/>
    <property type="match status" value="1"/>
</dbReference>
<dbReference type="EC" id="3.6.4.13" evidence="4"/>
<keyword evidence="4" id="KW-0378">Hydrolase</keyword>
<protein>
    <submittedName>
        <fullName evidence="4">DDX58</fullName>
        <ecNumber evidence="4">3.6.4.13</ecNumber>
    </submittedName>
</protein>
<comment type="caution">
    <text evidence="4">The sequence shown here is derived from an EMBL/GenBank/DDBJ whole genome shotgun (WGS) entry which is preliminary data.</text>
</comment>
<dbReference type="SMART" id="SM00490">
    <property type="entry name" value="HELICc"/>
    <property type="match status" value="1"/>
</dbReference>
<dbReference type="InterPro" id="IPR012337">
    <property type="entry name" value="RNaseH-like_sf"/>
</dbReference>
<feature type="domain" description="RLR CTR" evidence="3">
    <location>
        <begin position="353"/>
        <end position="480"/>
    </location>
</feature>
<dbReference type="PANTHER" id="PTHR14074:SF16">
    <property type="entry name" value="ANTIVIRAL INNATE IMMUNE RESPONSE RECEPTOR RIG-I"/>
    <property type="match status" value="1"/>
</dbReference>
<dbReference type="InterPro" id="IPR051363">
    <property type="entry name" value="RLR_Helicase"/>
</dbReference>
<dbReference type="PROSITE" id="PS51194">
    <property type="entry name" value="HELICASE_CTER"/>
    <property type="match status" value="1"/>
</dbReference>
<dbReference type="Pfam" id="PF00271">
    <property type="entry name" value="Helicase_C"/>
    <property type="match status" value="1"/>
</dbReference>
<dbReference type="Gene3D" id="2.170.150.30">
    <property type="entry name" value="RIG-I-like receptor, C-terminal regulatory domain"/>
    <property type="match status" value="1"/>
</dbReference>
<dbReference type="Pfam" id="PF11648">
    <property type="entry name" value="RIG-I_C-RD"/>
    <property type="match status" value="1"/>
</dbReference>
<proteinExistence type="predicted"/>
<dbReference type="InterPro" id="IPR001650">
    <property type="entry name" value="Helicase_C-like"/>
</dbReference>
<evidence type="ECO:0000256" key="1">
    <source>
        <dbReference type="SAM" id="Coils"/>
    </source>
</evidence>
<feature type="coiled-coil region" evidence="1">
    <location>
        <begin position="292"/>
        <end position="349"/>
    </location>
</feature>
<dbReference type="EMBL" id="CAJPWZ010001679">
    <property type="protein sequence ID" value="CAG2221218.1"/>
    <property type="molecule type" value="Genomic_DNA"/>
</dbReference>
<dbReference type="GO" id="GO:0005737">
    <property type="term" value="C:cytoplasm"/>
    <property type="evidence" value="ECO:0007669"/>
    <property type="project" value="TreeGrafter"/>
</dbReference>
<sequence>MIRSVLEVSEEKLNKLDTIKLTGYERKILQELCLVLKPFEDATIMVQKEINVSGSLAVPVTLGLEHKLAELSTTYNNKMVSTLMSSMTKRLSCFKSEDVYLISAILDPRFKLRWSKDPVAMEEKLLTYARKQKVDCENYSDESSPPRKMSKSDDTGLFSFMTPTKGRKKHISGDIVKMEISQYLLEPCDDACDPLKEKRDSRIIVFVKTRDLADAMVNWMKETNGLDRLKPHKFVGAQAAGAKEIVCATSVAEEGLDIPTCNLVIRYDHVTNETAMIQSRGRGRAEGCQFIIIASEKRKTAEKEEINEIREEIMKEAIEDIQSDIKDNKEEFVEELEEIQRLAKKKRDKDALSEKGSSDNKELELRCEKCNHYICMSTDIKKIQDAHHAVVNDEIRKNVTVIKCYSKRIDHQISVNAGKVKCINCGSGLGQIIKFSEAQFPVLKIEHFYVTDTTGKNSYYKKWKSVPFKPTALSDDDLESRLQGPQYVDI</sequence>
<dbReference type="PANTHER" id="PTHR14074">
    <property type="entry name" value="HELICASE WITH DEATH DOMAIN-RELATED"/>
    <property type="match status" value="1"/>
</dbReference>
<dbReference type="GO" id="GO:0003724">
    <property type="term" value="F:RNA helicase activity"/>
    <property type="evidence" value="ECO:0007669"/>
    <property type="project" value="UniProtKB-EC"/>
</dbReference>
<dbReference type="OrthoDB" id="416741at2759"/>
<feature type="domain" description="Helicase C-terminal" evidence="2">
    <location>
        <begin position="179"/>
        <end position="329"/>
    </location>
</feature>
<dbReference type="InterPro" id="IPR027417">
    <property type="entry name" value="P-loop_NTPase"/>
</dbReference>
<keyword evidence="1" id="KW-0175">Coiled coil</keyword>
<dbReference type="PROSITE" id="PS51789">
    <property type="entry name" value="RLR_CTR"/>
    <property type="match status" value="1"/>
</dbReference>
<dbReference type="Proteomes" id="UP000683360">
    <property type="component" value="Unassembled WGS sequence"/>
</dbReference>
<dbReference type="InterPro" id="IPR038557">
    <property type="entry name" value="RLR_C_sf"/>
</dbReference>
<accession>A0A8S3SHQ8</accession>
<organism evidence="4 5">
    <name type="scientific">Mytilus edulis</name>
    <name type="common">Blue mussel</name>
    <dbReference type="NCBI Taxonomy" id="6550"/>
    <lineage>
        <taxon>Eukaryota</taxon>
        <taxon>Metazoa</taxon>
        <taxon>Spiralia</taxon>
        <taxon>Lophotrochozoa</taxon>
        <taxon>Mollusca</taxon>
        <taxon>Bivalvia</taxon>
        <taxon>Autobranchia</taxon>
        <taxon>Pteriomorphia</taxon>
        <taxon>Mytilida</taxon>
        <taxon>Mytiloidea</taxon>
        <taxon>Mytilidae</taxon>
        <taxon>Mytilinae</taxon>
        <taxon>Mytilus</taxon>
    </lineage>
</organism>
<dbReference type="Gene3D" id="3.40.50.300">
    <property type="entry name" value="P-loop containing nucleotide triphosphate hydrolases"/>
    <property type="match status" value="1"/>
</dbReference>
<gene>
    <name evidence="4" type="ORF">MEDL_34643</name>
</gene>
<dbReference type="InterPro" id="IPR021673">
    <property type="entry name" value="RLR_CTR"/>
</dbReference>
<evidence type="ECO:0000259" key="3">
    <source>
        <dbReference type="PROSITE" id="PS51789"/>
    </source>
</evidence>
<reference evidence="4" key="1">
    <citation type="submission" date="2021-03" db="EMBL/GenBank/DDBJ databases">
        <authorList>
            <person name="Bekaert M."/>
        </authorList>
    </citation>
    <scope>NUCLEOTIDE SEQUENCE</scope>
</reference>
<dbReference type="SUPFAM" id="SSF53098">
    <property type="entry name" value="Ribonuclease H-like"/>
    <property type="match status" value="1"/>
</dbReference>
<keyword evidence="5" id="KW-1185">Reference proteome</keyword>
<name>A0A8S3SHQ8_MYTED</name>
<evidence type="ECO:0000313" key="5">
    <source>
        <dbReference type="Proteomes" id="UP000683360"/>
    </source>
</evidence>
<dbReference type="AlphaFoldDB" id="A0A8S3SHQ8"/>
<dbReference type="GO" id="GO:0016787">
    <property type="term" value="F:hydrolase activity"/>
    <property type="evidence" value="ECO:0007669"/>
    <property type="project" value="UniProtKB-KW"/>
</dbReference>
<evidence type="ECO:0000313" key="4">
    <source>
        <dbReference type="EMBL" id="CAG2221218.1"/>
    </source>
</evidence>